<proteinExistence type="predicted"/>
<evidence type="ECO:0000313" key="2">
    <source>
        <dbReference type="EMBL" id="KAJ4955535.1"/>
    </source>
</evidence>
<protein>
    <submittedName>
        <fullName evidence="2">Uncharacterized protein</fullName>
    </submittedName>
</protein>
<evidence type="ECO:0000313" key="3">
    <source>
        <dbReference type="Proteomes" id="UP001141806"/>
    </source>
</evidence>
<comment type="caution">
    <text evidence="2">The sequence shown here is derived from an EMBL/GenBank/DDBJ whole genome shotgun (WGS) entry which is preliminary data.</text>
</comment>
<accession>A0A9Q0JYQ2</accession>
<dbReference type="EMBL" id="JAMYWD010000011">
    <property type="protein sequence ID" value="KAJ4955535.1"/>
    <property type="molecule type" value="Genomic_DNA"/>
</dbReference>
<dbReference type="Proteomes" id="UP001141806">
    <property type="component" value="Unassembled WGS sequence"/>
</dbReference>
<dbReference type="AlphaFoldDB" id="A0A9Q0JYQ2"/>
<keyword evidence="3" id="KW-1185">Reference proteome</keyword>
<reference evidence="2" key="1">
    <citation type="journal article" date="2023" name="Plant J.">
        <title>The genome of the king protea, Protea cynaroides.</title>
        <authorList>
            <person name="Chang J."/>
            <person name="Duong T.A."/>
            <person name="Schoeman C."/>
            <person name="Ma X."/>
            <person name="Roodt D."/>
            <person name="Barker N."/>
            <person name="Li Z."/>
            <person name="Van de Peer Y."/>
            <person name="Mizrachi E."/>
        </authorList>
    </citation>
    <scope>NUCLEOTIDE SEQUENCE</scope>
    <source>
        <tissue evidence="2">Young leaves</tissue>
    </source>
</reference>
<gene>
    <name evidence="2" type="ORF">NE237_012318</name>
</gene>
<organism evidence="2 3">
    <name type="scientific">Protea cynaroides</name>
    <dbReference type="NCBI Taxonomy" id="273540"/>
    <lineage>
        <taxon>Eukaryota</taxon>
        <taxon>Viridiplantae</taxon>
        <taxon>Streptophyta</taxon>
        <taxon>Embryophyta</taxon>
        <taxon>Tracheophyta</taxon>
        <taxon>Spermatophyta</taxon>
        <taxon>Magnoliopsida</taxon>
        <taxon>Proteales</taxon>
        <taxon>Proteaceae</taxon>
        <taxon>Protea</taxon>
    </lineage>
</organism>
<name>A0A9Q0JYQ2_9MAGN</name>
<feature type="region of interest" description="Disordered" evidence="1">
    <location>
        <begin position="55"/>
        <end position="79"/>
    </location>
</feature>
<sequence>MKMQGGRRSTLPNTQDPSGGGGEVGLVPFFYSLNSYLSALGNYYSIAGGVGGARVGPTSTTSSITPSSKSSSNKGGRAYSNTTWSVKASSSGGSHGENLCMSPHVGSFGLFGCRWPEFDLPNHRLHGLLSGMTNQCPEVRALGWLVGLLRGDALAFRVVGPSH</sequence>
<evidence type="ECO:0000256" key="1">
    <source>
        <dbReference type="SAM" id="MobiDB-lite"/>
    </source>
</evidence>
<feature type="compositionally biased region" description="Low complexity" evidence="1">
    <location>
        <begin position="58"/>
        <end position="72"/>
    </location>
</feature>